<comment type="caution">
    <text evidence="8">The sequence shown here is derived from an EMBL/GenBank/DDBJ whole genome shotgun (WGS) entry which is preliminary data.</text>
</comment>
<feature type="domain" description="Glycoside hydrolase family 3 N-terminal" evidence="7">
    <location>
        <begin position="16"/>
        <end position="119"/>
    </location>
</feature>
<sequence length="175" mass="18739">MICRLPRSFPARNTEPVLVLTNALRGHRGSITFGEDPLLTGAIGAAEITGIQSQGVLAQAKHYIVYDGANGDVIVESQTLHEIYLKPFQDAVDAGVSSIMCSYNKINGAVACGSKAALANGTVDIADVNAAVSRIRAQYKRFGLLDGASNTRSPRSRFSRTHVSSRTPPRSRRTP</sequence>
<accession>A0A5N0UKI7</accession>
<organism evidence="8 9">
    <name type="scientific">Amycolatopsis acidicola</name>
    <dbReference type="NCBI Taxonomy" id="2596893"/>
    <lineage>
        <taxon>Bacteria</taxon>
        <taxon>Bacillati</taxon>
        <taxon>Actinomycetota</taxon>
        <taxon>Actinomycetes</taxon>
        <taxon>Pseudonocardiales</taxon>
        <taxon>Pseudonocardiaceae</taxon>
        <taxon>Amycolatopsis</taxon>
    </lineage>
</organism>
<evidence type="ECO:0000313" key="8">
    <source>
        <dbReference type="EMBL" id="KAA9148525.1"/>
    </source>
</evidence>
<dbReference type="InterPro" id="IPR017853">
    <property type="entry name" value="GH"/>
</dbReference>
<dbReference type="EMBL" id="VMNW02000171">
    <property type="protein sequence ID" value="KAA9148525.1"/>
    <property type="molecule type" value="Genomic_DNA"/>
</dbReference>
<evidence type="ECO:0000256" key="6">
    <source>
        <dbReference type="SAM" id="MobiDB-lite"/>
    </source>
</evidence>
<proteinExistence type="inferred from homology"/>
<reference evidence="8" key="1">
    <citation type="submission" date="2019-09" db="EMBL/GenBank/DDBJ databases">
        <authorList>
            <person name="Teo W.F.A."/>
            <person name="Duangmal K."/>
        </authorList>
    </citation>
    <scope>NUCLEOTIDE SEQUENCE [LARGE SCALE GENOMIC DNA]</scope>
    <source>
        <strain evidence="8">K81G1</strain>
    </source>
</reference>
<dbReference type="RefSeq" id="WP_144761774.1">
    <property type="nucleotide sequence ID" value="NZ_VMNW02000171.1"/>
</dbReference>
<evidence type="ECO:0000256" key="4">
    <source>
        <dbReference type="ARBA" id="ARBA00022729"/>
    </source>
</evidence>
<dbReference type="Proteomes" id="UP000319769">
    <property type="component" value="Unassembled WGS sequence"/>
</dbReference>
<evidence type="ECO:0000256" key="2">
    <source>
        <dbReference type="ARBA" id="ARBA00005336"/>
    </source>
</evidence>
<dbReference type="AlphaFoldDB" id="A0A5N0UKI7"/>
<dbReference type="PANTHER" id="PTHR42715:SF12">
    <property type="entry name" value="BETA-GLUCOSIDASE G-RELATED"/>
    <property type="match status" value="1"/>
</dbReference>
<evidence type="ECO:0000256" key="5">
    <source>
        <dbReference type="ARBA" id="ARBA00022801"/>
    </source>
</evidence>
<dbReference type="GO" id="GO:0008422">
    <property type="term" value="F:beta-glucosidase activity"/>
    <property type="evidence" value="ECO:0007669"/>
    <property type="project" value="TreeGrafter"/>
</dbReference>
<dbReference type="InterPro" id="IPR036962">
    <property type="entry name" value="Glyco_hydro_3_N_sf"/>
</dbReference>
<keyword evidence="5" id="KW-0378">Hydrolase</keyword>
<dbReference type="InterPro" id="IPR001764">
    <property type="entry name" value="Glyco_hydro_3_N"/>
</dbReference>
<gene>
    <name evidence="8" type="ORF">FPZ12_044920</name>
</gene>
<keyword evidence="4" id="KW-0732">Signal</keyword>
<keyword evidence="3" id="KW-0964">Secreted</keyword>
<dbReference type="PANTHER" id="PTHR42715">
    <property type="entry name" value="BETA-GLUCOSIDASE"/>
    <property type="match status" value="1"/>
</dbReference>
<dbReference type="SUPFAM" id="SSF51445">
    <property type="entry name" value="(Trans)glycosidases"/>
    <property type="match status" value="1"/>
</dbReference>
<evidence type="ECO:0000259" key="7">
    <source>
        <dbReference type="Pfam" id="PF00933"/>
    </source>
</evidence>
<evidence type="ECO:0000256" key="3">
    <source>
        <dbReference type="ARBA" id="ARBA00022525"/>
    </source>
</evidence>
<evidence type="ECO:0000256" key="1">
    <source>
        <dbReference type="ARBA" id="ARBA00004613"/>
    </source>
</evidence>
<evidence type="ECO:0000313" key="9">
    <source>
        <dbReference type="Proteomes" id="UP000319769"/>
    </source>
</evidence>
<dbReference type="Pfam" id="PF00933">
    <property type="entry name" value="Glyco_hydro_3"/>
    <property type="match status" value="1"/>
</dbReference>
<dbReference type="Gene3D" id="3.20.20.300">
    <property type="entry name" value="Glycoside hydrolase, family 3, N-terminal domain"/>
    <property type="match status" value="1"/>
</dbReference>
<dbReference type="OrthoDB" id="9805821at2"/>
<protein>
    <recommendedName>
        <fullName evidence="7">Glycoside hydrolase family 3 N-terminal domain-containing protein</fullName>
    </recommendedName>
</protein>
<comment type="subcellular location">
    <subcellularLocation>
        <location evidence="1">Secreted</location>
    </subcellularLocation>
</comment>
<comment type="similarity">
    <text evidence="2">Belongs to the glycosyl hydrolase 3 family.</text>
</comment>
<name>A0A5N0UKI7_9PSEU</name>
<dbReference type="GO" id="GO:0009251">
    <property type="term" value="P:glucan catabolic process"/>
    <property type="evidence" value="ECO:0007669"/>
    <property type="project" value="TreeGrafter"/>
</dbReference>
<dbReference type="InterPro" id="IPR050288">
    <property type="entry name" value="Cellulose_deg_GH3"/>
</dbReference>
<keyword evidence="9" id="KW-1185">Reference proteome</keyword>
<dbReference type="GO" id="GO:0005576">
    <property type="term" value="C:extracellular region"/>
    <property type="evidence" value="ECO:0007669"/>
    <property type="project" value="UniProtKB-SubCell"/>
</dbReference>
<feature type="region of interest" description="Disordered" evidence="6">
    <location>
        <begin position="148"/>
        <end position="175"/>
    </location>
</feature>